<dbReference type="RefSeq" id="XP_022491395.1">
    <property type="nucleotide sequence ID" value="XM_022628120.1"/>
</dbReference>
<dbReference type="GO" id="GO:0009308">
    <property type="term" value="P:amine metabolic process"/>
    <property type="evidence" value="ECO:0007669"/>
    <property type="project" value="InterPro"/>
</dbReference>
<dbReference type="GO" id="GO:0005507">
    <property type="term" value="F:copper ion binding"/>
    <property type="evidence" value="ECO:0007669"/>
    <property type="project" value="InterPro"/>
</dbReference>
<dbReference type="OrthoDB" id="329835at2759"/>
<dbReference type="GO" id="GO:0048038">
    <property type="term" value="F:quinone binding"/>
    <property type="evidence" value="ECO:0007669"/>
    <property type="project" value="InterPro"/>
</dbReference>
<reference evidence="2 3" key="1">
    <citation type="journal article" date="2016" name="Sci. Rep.">
        <title>Penicillium arizonense, a new, genome sequenced fungal species, reveals a high chemical diversity in secreted metabolites.</title>
        <authorList>
            <person name="Grijseels S."/>
            <person name="Nielsen J.C."/>
            <person name="Randelovic M."/>
            <person name="Nielsen J."/>
            <person name="Nielsen K.F."/>
            <person name="Workman M."/>
            <person name="Frisvad J.C."/>
        </authorList>
    </citation>
    <scope>NUCLEOTIDE SEQUENCE [LARGE SCALE GENOMIC DNA]</scope>
    <source>
        <strain evidence="2 3">CBS 141311</strain>
    </source>
</reference>
<dbReference type="SUPFAM" id="SSF49998">
    <property type="entry name" value="Amine oxidase catalytic domain"/>
    <property type="match status" value="1"/>
</dbReference>
<name>A0A1F5LS84_PENAI</name>
<dbReference type="AlphaFoldDB" id="A0A1F5LS84"/>
<evidence type="ECO:0000256" key="1">
    <source>
        <dbReference type="SAM" id="MobiDB-lite"/>
    </source>
</evidence>
<dbReference type="Proteomes" id="UP000177622">
    <property type="component" value="Unassembled WGS sequence"/>
</dbReference>
<dbReference type="InterPro" id="IPR036460">
    <property type="entry name" value="Cu_amine_oxidase_C_sf"/>
</dbReference>
<proteinExistence type="predicted"/>
<evidence type="ECO:0000313" key="3">
    <source>
        <dbReference type="Proteomes" id="UP000177622"/>
    </source>
</evidence>
<keyword evidence="3" id="KW-1185">Reference proteome</keyword>
<dbReference type="EMBL" id="LXJU01000003">
    <property type="protein sequence ID" value="OGE55966.1"/>
    <property type="molecule type" value="Genomic_DNA"/>
</dbReference>
<feature type="region of interest" description="Disordered" evidence="1">
    <location>
        <begin position="53"/>
        <end position="84"/>
    </location>
</feature>
<organism evidence="2 3">
    <name type="scientific">Penicillium arizonense</name>
    <dbReference type="NCBI Taxonomy" id="1835702"/>
    <lineage>
        <taxon>Eukaryota</taxon>
        <taxon>Fungi</taxon>
        <taxon>Dikarya</taxon>
        <taxon>Ascomycota</taxon>
        <taxon>Pezizomycotina</taxon>
        <taxon>Eurotiomycetes</taxon>
        <taxon>Eurotiomycetidae</taxon>
        <taxon>Eurotiales</taxon>
        <taxon>Aspergillaceae</taxon>
        <taxon>Penicillium</taxon>
    </lineage>
</organism>
<dbReference type="GO" id="GO:0008131">
    <property type="term" value="F:primary methylamine oxidase activity"/>
    <property type="evidence" value="ECO:0007669"/>
    <property type="project" value="InterPro"/>
</dbReference>
<comment type="caution">
    <text evidence="2">The sequence shown here is derived from an EMBL/GenBank/DDBJ whole genome shotgun (WGS) entry which is preliminary data.</text>
</comment>
<evidence type="ECO:0000313" key="2">
    <source>
        <dbReference type="EMBL" id="OGE55966.1"/>
    </source>
</evidence>
<gene>
    <name evidence="2" type="ORF">PENARI_c003G01721</name>
</gene>
<sequence length="123" mass="13121">MRLTTALCGSAPNIFTQNAAINYGVRATGILSTAPINLEDSVPYRTVVTQDPAIHGHKNSLTVEESRRMLPDSPARGGKERPPIAITGMALRLPGGMSSAEDSWKFLEIPAAGRPGNAQLLRI</sequence>
<protein>
    <submittedName>
        <fullName evidence="2">Uncharacterized protein</fullName>
    </submittedName>
</protein>
<dbReference type="STRING" id="1835702.A0A1F5LS84"/>
<accession>A0A1F5LS84</accession>
<dbReference type="GeneID" id="34572854"/>